<gene>
    <name evidence="1" type="ORF">HYPSUDRAFT_58201</name>
</gene>
<dbReference type="Proteomes" id="UP000054270">
    <property type="component" value="Unassembled WGS sequence"/>
</dbReference>
<proteinExistence type="predicted"/>
<accession>A0A0D2KPG3</accession>
<evidence type="ECO:0000313" key="1">
    <source>
        <dbReference type="EMBL" id="KJA16517.1"/>
    </source>
</evidence>
<protein>
    <submittedName>
        <fullName evidence="1">Uncharacterized protein</fullName>
    </submittedName>
</protein>
<sequence>MPQVPARPPPRSSVPTESVFDDDAASAFSFSIYEVDLGDARSGGSSSSASAYSQPSFDAFAAHDVAFDLDGGMMLPVSLPATPNDIDDLTGWDDEVEFVFDEEEEIHSMDLEIYIVRTTINLMNSAGIYIVRTTRDDYYETYSSYIYRTQVQ</sequence>
<dbReference type="AlphaFoldDB" id="A0A0D2KPG3"/>
<organism evidence="1 2">
    <name type="scientific">Hypholoma sublateritium (strain FD-334 SS-4)</name>
    <dbReference type="NCBI Taxonomy" id="945553"/>
    <lineage>
        <taxon>Eukaryota</taxon>
        <taxon>Fungi</taxon>
        <taxon>Dikarya</taxon>
        <taxon>Basidiomycota</taxon>
        <taxon>Agaricomycotina</taxon>
        <taxon>Agaricomycetes</taxon>
        <taxon>Agaricomycetidae</taxon>
        <taxon>Agaricales</taxon>
        <taxon>Agaricineae</taxon>
        <taxon>Strophariaceae</taxon>
        <taxon>Hypholoma</taxon>
    </lineage>
</organism>
<reference evidence="2" key="1">
    <citation type="submission" date="2014-04" db="EMBL/GenBank/DDBJ databases">
        <title>Evolutionary Origins and Diversification of the Mycorrhizal Mutualists.</title>
        <authorList>
            <consortium name="DOE Joint Genome Institute"/>
            <consortium name="Mycorrhizal Genomics Consortium"/>
            <person name="Kohler A."/>
            <person name="Kuo A."/>
            <person name="Nagy L.G."/>
            <person name="Floudas D."/>
            <person name="Copeland A."/>
            <person name="Barry K.W."/>
            <person name="Cichocki N."/>
            <person name="Veneault-Fourrey C."/>
            <person name="LaButti K."/>
            <person name="Lindquist E.A."/>
            <person name="Lipzen A."/>
            <person name="Lundell T."/>
            <person name="Morin E."/>
            <person name="Murat C."/>
            <person name="Riley R."/>
            <person name="Ohm R."/>
            <person name="Sun H."/>
            <person name="Tunlid A."/>
            <person name="Henrissat B."/>
            <person name="Grigoriev I.V."/>
            <person name="Hibbett D.S."/>
            <person name="Martin F."/>
        </authorList>
    </citation>
    <scope>NUCLEOTIDE SEQUENCE [LARGE SCALE GENOMIC DNA]</scope>
    <source>
        <strain evidence="2">FD-334 SS-4</strain>
    </source>
</reference>
<name>A0A0D2KPG3_HYPSF</name>
<dbReference type="EMBL" id="KN817620">
    <property type="protein sequence ID" value="KJA16517.1"/>
    <property type="molecule type" value="Genomic_DNA"/>
</dbReference>
<keyword evidence="2" id="KW-1185">Reference proteome</keyword>
<evidence type="ECO:0000313" key="2">
    <source>
        <dbReference type="Proteomes" id="UP000054270"/>
    </source>
</evidence>